<dbReference type="SUPFAM" id="SSF53474">
    <property type="entry name" value="alpha/beta-Hydrolases"/>
    <property type="match status" value="1"/>
</dbReference>
<dbReference type="InterPro" id="IPR050266">
    <property type="entry name" value="AB_hydrolase_sf"/>
</dbReference>
<sequence>MIEQKFLSTQRLKIAYYHGGTPGMPKLMLIHGNASSSKFYLPLMERLAGEFELVAPDLRCFGDTEALPVDATRGLRDWSDDLYSLTHSLGWNEFFLQGWSMGGGIAMQYAIDHGEQLLGLILEDPLSPFGFGGTCTPDGQKLTPAGLASGGGCANPKLVQAILDGDREFLRSTLNDLYFKPPFRAAPEWEEIFVDAIASTRVGDGMYPGDFLSVPQWPGLAPGNSGICNAMSPVYCDLSPIADIPHKCPILWLQGDSDLIVSDYSLADFGALGAMGAVPGWPGADIFPPQPMLAQIRFVLERYAANGGSYREVVIKDSGHGPHVDQETVFAQALTSFASQANQ</sequence>
<dbReference type="PANTHER" id="PTHR43798:SF33">
    <property type="entry name" value="HYDROLASE, PUTATIVE (AFU_ORTHOLOGUE AFUA_2G14860)-RELATED"/>
    <property type="match status" value="1"/>
</dbReference>
<name>A0A212KD00_9FIRM</name>
<accession>A0A212KD00</accession>
<feature type="domain" description="AB hydrolase-1" evidence="1">
    <location>
        <begin position="29"/>
        <end position="332"/>
    </location>
</feature>
<evidence type="ECO:0000259" key="1">
    <source>
        <dbReference type="Pfam" id="PF12697"/>
    </source>
</evidence>
<keyword evidence="2" id="KW-0378">Hydrolase</keyword>
<dbReference type="Pfam" id="PF12697">
    <property type="entry name" value="Abhydrolase_6"/>
    <property type="match status" value="1"/>
</dbReference>
<gene>
    <name evidence="2" type="ORF">KL86CLO1_12668</name>
</gene>
<dbReference type="EMBL" id="FLUN01000001">
    <property type="protein sequence ID" value="SBW09488.1"/>
    <property type="molecule type" value="Genomic_DNA"/>
</dbReference>
<proteinExistence type="predicted"/>
<protein>
    <submittedName>
        <fullName evidence="2">Putative Hydrolase, alpha/beta fold family</fullName>
    </submittedName>
</protein>
<reference evidence="2" key="1">
    <citation type="submission" date="2016-04" db="EMBL/GenBank/DDBJ databases">
        <authorList>
            <person name="Evans L.H."/>
            <person name="Alamgir A."/>
            <person name="Owens N."/>
            <person name="Weber N.D."/>
            <person name="Virtaneva K."/>
            <person name="Barbian K."/>
            <person name="Babar A."/>
            <person name="Rosenke K."/>
        </authorList>
    </citation>
    <scope>NUCLEOTIDE SEQUENCE</scope>
    <source>
        <strain evidence="2">86</strain>
    </source>
</reference>
<organism evidence="2">
    <name type="scientific">uncultured Eubacteriales bacterium</name>
    <dbReference type="NCBI Taxonomy" id="172733"/>
    <lineage>
        <taxon>Bacteria</taxon>
        <taxon>Bacillati</taxon>
        <taxon>Bacillota</taxon>
        <taxon>Clostridia</taxon>
        <taxon>Eubacteriales</taxon>
        <taxon>environmental samples</taxon>
    </lineage>
</organism>
<dbReference type="GO" id="GO:0016787">
    <property type="term" value="F:hydrolase activity"/>
    <property type="evidence" value="ECO:0007669"/>
    <property type="project" value="UniProtKB-KW"/>
</dbReference>
<dbReference type="InterPro" id="IPR000073">
    <property type="entry name" value="AB_hydrolase_1"/>
</dbReference>
<dbReference type="PANTHER" id="PTHR43798">
    <property type="entry name" value="MONOACYLGLYCEROL LIPASE"/>
    <property type="match status" value="1"/>
</dbReference>
<evidence type="ECO:0000313" key="2">
    <source>
        <dbReference type="EMBL" id="SBW09488.1"/>
    </source>
</evidence>
<dbReference type="AlphaFoldDB" id="A0A212KD00"/>
<dbReference type="InterPro" id="IPR029058">
    <property type="entry name" value="AB_hydrolase_fold"/>
</dbReference>
<dbReference type="Gene3D" id="3.40.50.1820">
    <property type="entry name" value="alpha/beta hydrolase"/>
    <property type="match status" value="1"/>
</dbReference>
<dbReference type="GO" id="GO:0016020">
    <property type="term" value="C:membrane"/>
    <property type="evidence" value="ECO:0007669"/>
    <property type="project" value="TreeGrafter"/>
</dbReference>
<dbReference type="PRINTS" id="PR00111">
    <property type="entry name" value="ABHYDROLASE"/>
</dbReference>